<gene>
    <name evidence="3" type="primary">FLAD1</name>
    <name evidence="3" type="ORF">KIN20_011130</name>
</gene>
<dbReference type="InterPro" id="IPR050101">
    <property type="entry name" value="CinA"/>
</dbReference>
<evidence type="ECO:0000259" key="2">
    <source>
        <dbReference type="Pfam" id="PF00994"/>
    </source>
</evidence>
<proteinExistence type="inferred from homology"/>
<evidence type="ECO:0000256" key="1">
    <source>
        <dbReference type="ARBA" id="ARBA00007589"/>
    </source>
</evidence>
<evidence type="ECO:0000313" key="4">
    <source>
        <dbReference type="Proteomes" id="UP001196413"/>
    </source>
</evidence>
<comment type="similarity">
    <text evidence="1">In the N-terminal section; belongs to the MoaB/Mog family.</text>
</comment>
<dbReference type="PANTHER" id="PTHR13939">
    <property type="entry name" value="NICOTINAMIDE-NUCLEOTIDE AMIDOHYDROLASE PNCC"/>
    <property type="match status" value="1"/>
</dbReference>
<dbReference type="SUPFAM" id="SSF53218">
    <property type="entry name" value="Molybdenum cofactor biosynthesis proteins"/>
    <property type="match status" value="1"/>
</dbReference>
<protein>
    <submittedName>
        <fullName evidence="3">FAD1 flavin adenine dinucleotide synthetase, variant 2</fullName>
    </submittedName>
</protein>
<dbReference type="InterPro" id="IPR036425">
    <property type="entry name" value="MoaB/Mog-like_dom_sf"/>
</dbReference>
<reference evidence="3" key="1">
    <citation type="submission" date="2021-06" db="EMBL/GenBank/DDBJ databases">
        <title>Parelaphostrongylus tenuis whole genome reference sequence.</title>
        <authorList>
            <person name="Garwood T.J."/>
            <person name="Larsen P.A."/>
            <person name="Fountain-Jones N.M."/>
            <person name="Garbe J.R."/>
            <person name="Macchietto M.G."/>
            <person name="Kania S.A."/>
            <person name="Gerhold R.W."/>
            <person name="Richards J.E."/>
            <person name="Wolf T.M."/>
        </authorList>
    </citation>
    <scope>NUCLEOTIDE SEQUENCE</scope>
    <source>
        <strain evidence="3">MNPRO001-30</strain>
        <tissue evidence="3">Meninges</tissue>
    </source>
</reference>
<feature type="non-terminal residue" evidence="3">
    <location>
        <position position="107"/>
    </location>
</feature>
<dbReference type="PANTHER" id="PTHR13939:SF0">
    <property type="entry name" value="NMN AMIDOHYDROLASE-LIKE PROTEIN YFAY"/>
    <property type="match status" value="1"/>
</dbReference>
<accession>A0AAD5MUF5</accession>
<organism evidence="3 4">
    <name type="scientific">Parelaphostrongylus tenuis</name>
    <name type="common">Meningeal worm</name>
    <dbReference type="NCBI Taxonomy" id="148309"/>
    <lineage>
        <taxon>Eukaryota</taxon>
        <taxon>Metazoa</taxon>
        <taxon>Ecdysozoa</taxon>
        <taxon>Nematoda</taxon>
        <taxon>Chromadorea</taxon>
        <taxon>Rhabditida</taxon>
        <taxon>Rhabditina</taxon>
        <taxon>Rhabditomorpha</taxon>
        <taxon>Strongyloidea</taxon>
        <taxon>Metastrongylidae</taxon>
        <taxon>Parelaphostrongylus</taxon>
    </lineage>
</organism>
<dbReference type="AlphaFoldDB" id="A0AAD5MUF5"/>
<feature type="domain" description="MoaB/Mog" evidence="2">
    <location>
        <begin position="32"/>
        <end position="105"/>
    </location>
</feature>
<comment type="caution">
    <text evidence="3">The sequence shown here is derived from an EMBL/GenBank/DDBJ whole genome shotgun (WGS) entry which is preliminary data.</text>
</comment>
<dbReference type="Proteomes" id="UP001196413">
    <property type="component" value="Unassembled WGS sequence"/>
</dbReference>
<dbReference type="EMBL" id="JAHQIW010002002">
    <property type="protein sequence ID" value="KAJ1354256.1"/>
    <property type="molecule type" value="Genomic_DNA"/>
</dbReference>
<dbReference type="Pfam" id="PF00994">
    <property type="entry name" value="MoCF_biosynth"/>
    <property type="match status" value="1"/>
</dbReference>
<dbReference type="InterPro" id="IPR001453">
    <property type="entry name" value="MoaB/Mog_dom"/>
</dbReference>
<sequence length="107" mass="11819">MYTVVTSSKRIPLLKALHHKCVARNMRPTAGLIVIGDEILKGSTVDTNSNFITKNLHELGVHVKKISTIGDNIDEISKEIQAFSERFDYVFTTGGVGPTHDDMTYLG</sequence>
<keyword evidence="4" id="KW-1185">Reference proteome</keyword>
<name>A0AAD5MUF5_PARTN</name>
<dbReference type="Gene3D" id="3.40.980.10">
    <property type="entry name" value="MoaB/Mog-like domain"/>
    <property type="match status" value="1"/>
</dbReference>
<evidence type="ECO:0000313" key="3">
    <source>
        <dbReference type="EMBL" id="KAJ1354256.1"/>
    </source>
</evidence>